<keyword evidence="11" id="KW-1185">Reference proteome</keyword>
<dbReference type="FunFam" id="1.10.8.1020:FF:000001">
    <property type="entry name" value="RecQ-mediated genome instability protein 1"/>
    <property type="match status" value="1"/>
</dbReference>
<dbReference type="SMART" id="SM01161">
    <property type="entry name" value="DUF1767"/>
    <property type="match status" value="1"/>
</dbReference>
<feature type="region of interest" description="Disordered" evidence="7">
    <location>
        <begin position="292"/>
        <end position="341"/>
    </location>
</feature>
<dbReference type="Gene3D" id="1.10.8.1020">
    <property type="entry name" value="RecQ-mediated genome instability protein 1, N-terminal domain"/>
    <property type="match status" value="1"/>
</dbReference>
<evidence type="ECO:0000256" key="2">
    <source>
        <dbReference type="ARBA" id="ARBA00006395"/>
    </source>
</evidence>
<evidence type="ECO:0000256" key="4">
    <source>
        <dbReference type="ARBA" id="ARBA00022705"/>
    </source>
</evidence>
<dbReference type="GO" id="GO:0006260">
    <property type="term" value="P:DNA replication"/>
    <property type="evidence" value="ECO:0007669"/>
    <property type="project" value="UniProtKB-KW"/>
</dbReference>
<dbReference type="GO" id="GO:0016604">
    <property type="term" value="C:nuclear body"/>
    <property type="evidence" value="ECO:0007669"/>
    <property type="project" value="TreeGrafter"/>
</dbReference>
<dbReference type="InterPro" id="IPR049363">
    <property type="entry name" value="RMI1_N"/>
</dbReference>
<dbReference type="GO" id="GO:0000712">
    <property type="term" value="P:resolution of meiotic recombination intermediates"/>
    <property type="evidence" value="ECO:0007669"/>
    <property type="project" value="TreeGrafter"/>
</dbReference>
<evidence type="ECO:0000259" key="8">
    <source>
        <dbReference type="Pfam" id="PF08585"/>
    </source>
</evidence>
<comment type="caution">
    <text evidence="10">The sequence shown here is derived from an EMBL/GenBank/DDBJ whole genome shotgun (WGS) entry which is preliminary data.</text>
</comment>
<dbReference type="InterPro" id="IPR042470">
    <property type="entry name" value="RMI1_N_C_sf"/>
</dbReference>
<dbReference type="EMBL" id="BRZM01000019">
    <property type="protein sequence ID" value="GLD54066.1"/>
    <property type="molecule type" value="Genomic_DNA"/>
</dbReference>
<keyword evidence="5" id="KW-0539">Nucleus</keyword>
<comment type="function">
    <text evidence="6">Essential component of the RMI complex, a complex that plays an important role in the processing of homologous recombination intermediates to limit DNA crossover formation in cells. Promotes TOP3A binding to double Holliday junctions (DHJ) and hence stimulates TOP3A-mediated dissolution. Required for BLM phosphorylation during mitosis. Within the BLM complex, required for BLM and TOP3A stability.</text>
</comment>
<feature type="region of interest" description="Disordered" evidence="7">
    <location>
        <begin position="215"/>
        <end position="234"/>
    </location>
</feature>
<evidence type="ECO:0000256" key="1">
    <source>
        <dbReference type="ARBA" id="ARBA00004123"/>
    </source>
</evidence>
<dbReference type="InterPro" id="IPR013894">
    <property type="entry name" value="RMI1_OB"/>
</dbReference>
<sequence length="341" mass="37514">MAQGVVRATQAWLQSSWHVQVPFAWLEACVAWLQEEAGGAGRLSQQQINQQALDQWLLTDLRDLDYPVLPEGLAVAQKTELSGTFCVQVDSLLDISQPAYGQLQKWKGTECANDEVSAVTQTTQRPWEARPTRMLLLQVTDGVQSLEAMEYQPIPALSASLRPGAKLQLQGQMVCRLGMLLLGPSNIKVLGGEVEDLVDRNNQGRVLCRTLGLPEEQQQQQEGEGAPPAPQQGNQEVEDLELDDAELLASLEAQEEVGRVQVGSVRDSGYRTLSETSSQFSRSSSVRSLVSAASSRSGLTQNSRRGPVQEQEDSDLFDAIPSEHEIEEDFPDEDFDDLPLD</sequence>
<dbReference type="PANTHER" id="PTHR14790:SF15">
    <property type="entry name" value="RECQ-MEDIATED GENOME INSTABILITY PROTEIN 1"/>
    <property type="match status" value="1"/>
</dbReference>
<evidence type="ECO:0000256" key="3">
    <source>
        <dbReference type="ARBA" id="ARBA00018987"/>
    </source>
</evidence>
<feature type="non-terminal residue" evidence="10">
    <location>
        <position position="1"/>
    </location>
</feature>
<organism evidence="10 11">
    <name type="scientific">Lates japonicus</name>
    <name type="common">Japanese lates</name>
    <dbReference type="NCBI Taxonomy" id="270547"/>
    <lineage>
        <taxon>Eukaryota</taxon>
        <taxon>Metazoa</taxon>
        <taxon>Chordata</taxon>
        <taxon>Craniata</taxon>
        <taxon>Vertebrata</taxon>
        <taxon>Euteleostomi</taxon>
        <taxon>Actinopterygii</taxon>
        <taxon>Neopterygii</taxon>
        <taxon>Teleostei</taxon>
        <taxon>Neoteleostei</taxon>
        <taxon>Acanthomorphata</taxon>
        <taxon>Carangaria</taxon>
        <taxon>Carangaria incertae sedis</taxon>
        <taxon>Centropomidae</taxon>
        <taxon>Lates</taxon>
    </lineage>
</organism>
<feature type="domain" description="RMI1 N-terminal" evidence="9">
    <location>
        <begin position="13"/>
        <end position="63"/>
    </location>
</feature>
<evidence type="ECO:0000256" key="6">
    <source>
        <dbReference type="ARBA" id="ARBA00024977"/>
    </source>
</evidence>
<dbReference type="Pfam" id="PF08585">
    <property type="entry name" value="RMI1_N_C"/>
    <property type="match status" value="1"/>
</dbReference>
<name>A0AAD3MIF5_LATJO</name>
<dbReference type="PANTHER" id="PTHR14790">
    <property type="entry name" value="RECQ-MEDIATED GENOME INSTABILITY PROTEIN 1 RMI1"/>
    <property type="match status" value="1"/>
</dbReference>
<evidence type="ECO:0000259" key="9">
    <source>
        <dbReference type="Pfam" id="PF21000"/>
    </source>
</evidence>
<keyword evidence="4" id="KW-0235">DNA replication</keyword>
<dbReference type="AlphaFoldDB" id="A0AAD3MIF5"/>
<evidence type="ECO:0000256" key="7">
    <source>
        <dbReference type="SAM" id="MobiDB-lite"/>
    </source>
</evidence>
<dbReference type="Gene3D" id="2.40.50.770">
    <property type="entry name" value="RecQ-mediated genome instability protein Rmi1, C-terminal domain"/>
    <property type="match status" value="1"/>
</dbReference>
<comment type="similarity">
    <text evidence="2">Belongs to the RMI1 family.</text>
</comment>
<dbReference type="FunFam" id="2.40.50.770:FF:000002">
    <property type="entry name" value="recQ-mediated genome instability protein 1"/>
    <property type="match status" value="1"/>
</dbReference>
<feature type="compositionally biased region" description="Acidic residues" evidence="7">
    <location>
        <begin position="325"/>
        <end position="341"/>
    </location>
</feature>
<dbReference type="Pfam" id="PF21000">
    <property type="entry name" value="RMI1_N_N"/>
    <property type="match status" value="1"/>
</dbReference>
<dbReference type="GO" id="GO:0031422">
    <property type="term" value="C:RecQ family helicase-topoisomerase III complex"/>
    <property type="evidence" value="ECO:0007669"/>
    <property type="project" value="TreeGrafter"/>
</dbReference>
<feature type="domain" description="RecQ mediated genome instability protein 1 OB-fold" evidence="8">
    <location>
        <begin position="69"/>
        <end position="205"/>
    </location>
</feature>
<proteinExistence type="inferred from homology"/>
<comment type="subcellular location">
    <subcellularLocation>
        <location evidence="1">Nucleus</location>
    </subcellularLocation>
</comment>
<protein>
    <recommendedName>
        <fullName evidence="3">RecQ-mediated genome instability protein 1</fullName>
    </recommendedName>
</protein>
<evidence type="ECO:0000313" key="10">
    <source>
        <dbReference type="EMBL" id="GLD54066.1"/>
    </source>
</evidence>
<evidence type="ECO:0000313" key="11">
    <source>
        <dbReference type="Proteomes" id="UP001279410"/>
    </source>
</evidence>
<gene>
    <name evidence="10" type="ORF">AKAME5_000673300</name>
</gene>
<evidence type="ECO:0000256" key="5">
    <source>
        <dbReference type="ARBA" id="ARBA00023242"/>
    </source>
</evidence>
<accession>A0AAD3MIF5</accession>
<dbReference type="Proteomes" id="UP001279410">
    <property type="component" value="Unassembled WGS sequence"/>
</dbReference>
<dbReference type="InterPro" id="IPR044881">
    <property type="entry name" value="RMI1_N_N_sf"/>
</dbReference>
<dbReference type="GO" id="GO:0000724">
    <property type="term" value="P:double-strand break repair via homologous recombination"/>
    <property type="evidence" value="ECO:0007669"/>
    <property type="project" value="TreeGrafter"/>
</dbReference>
<reference evidence="10" key="1">
    <citation type="submission" date="2022-08" db="EMBL/GenBank/DDBJ databases">
        <title>Genome sequencing of akame (Lates japonicus).</title>
        <authorList>
            <person name="Hashiguchi Y."/>
            <person name="Takahashi H."/>
        </authorList>
    </citation>
    <scope>NUCLEOTIDE SEQUENCE</scope>
    <source>
        <strain evidence="10">Kochi</strain>
    </source>
</reference>